<accession>E0V9H1</accession>
<dbReference type="RefSeq" id="XP_002422765.1">
    <property type="nucleotide sequence ID" value="XM_002422720.1"/>
</dbReference>
<evidence type="ECO:0000313" key="1">
    <source>
        <dbReference type="EMBL" id="EEB10027.1"/>
    </source>
</evidence>
<organism>
    <name type="scientific">Pediculus humanus subsp. corporis</name>
    <name type="common">Body louse</name>
    <dbReference type="NCBI Taxonomy" id="121224"/>
    <lineage>
        <taxon>Eukaryota</taxon>
        <taxon>Metazoa</taxon>
        <taxon>Ecdysozoa</taxon>
        <taxon>Arthropoda</taxon>
        <taxon>Hexapoda</taxon>
        <taxon>Insecta</taxon>
        <taxon>Pterygota</taxon>
        <taxon>Neoptera</taxon>
        <taxon>Paraneoptera</taxon>
        <taxon>Psocodea</taxon>
        <taxon>Troctomorpha</taxon>
        <taxon>Phthiraptera</taxon>
        <taxon>Anoplura</taxon>
        <taxon>Pediculidae</taxon>
        <taxon>Pediculus</taxon>
    </lineage>
</organism>
<dbReference type="VEuPathDB" id="VectorBase:PHUM011760"/>
<dbReference type="Proteomes" id="UP000009046">
    <property type="component" value="Unassembled WGS sequence"/>
</dbReference>
<dbReference type="OrthoDB" id="6625923at2759"/>
<reference evidence="1" key="1">
    <citation type="submission" date="2007-04" db="EMBL/GenBank/DDBJ databases">
        <title>Annotation of Pediculus humanus corporis strain USDA.</title>
        <authorList>
            <person name="Kirkness E."/>
            <person name="Hannick L."/>
            <person name="Hass B."/>
            <person name="Bruggner R."/>
            <person name="Lawson D."/>
            <person name="Bidwell S."/>
            <person name="Joardar V."/>
            <person name="Caler E."/>
            <person name="Walenz B."/>
            <person name="Inman J."/>
            <person name="Schobel S."/>
            <person name="Galinsky K."/>
            <person name="Amedeo P."/>
            <person name="Strausberg R."/>
        </authorList>
    </citation>
    <scope>NUCLEOTIDE SEQUENCE</scope>
    <source>
        <strain evidence="1">USDA</strain>
    </source>
</reference>
<protein>
    <submittedName>
        <fullName evidence="1 2">Uncharacterized protein</fullName>
    </submittedName>
</protein>
<dbReference type="OMA" id="KHEAIDA"/>
<dbReference type="AlphaFoldDB" id="E0V9H1"/>
<reference evidence="1" key="2">
    <citation type="submission" date="2007-04" db="EMBL/GenBank/DDBJ databases">
        <title>The genome of the human body louse.</title>
        <authorList>
            <consortium name="The Human Body Louse Genome Consortium"/>
            <person name="Kirkness E."/>
            <person name="Walenz B."/>
            <person name="Hass B."/>
            <person name="Bruggner R."/>
            <person name="Strausberg R."/>
        </authorList>
    </citation>
    <scope>NUCLEOTIDE SEQUENCE</scope>
    <source>
        <strain evidence="1">USDA</strain>
    </source>
</reference>
<dbReference type="EMBL" id="DS234993">
    <property type="protein sequence ID" value="EEB10027.1"/>
    <property type="molecule type" value="Genomic_DNA"/>
</dbReference>
<evidence type="ECO:0000313" key="3">
    <source>
        <dbReference type="Proteomes" id="UP000009046"/>
    </source>
</evidence>
<dbReference type="InParanoid" id="E0V9H1"/>
<dbReference type="GeneID" id="8233726"/>
<keyword evidence="3" id="KW-1185">Reference proteome</keyword>
<name>E0V9H1_PEDHC</name>
<dbReference type="HOGENOM" id="CLU_1919557_0_0_1"/>
<proteinExistence type="predicted"/>
<dbReference type="EMBL" id="AAZO01000140">
    <property type="status" value="NOT_ANNOTATED_CDS"/>
    <property type="molecule type" value="Genomic_DNA"/>
</dbReference>
<reference evidence="2" key="3">
    <citation type="submission" date="2020-05" db="UniProtKB">
        <authorList>
            <consortium name="EnsemblMetazoa"/>
        </authorList>
    </citation>
    <scope>IDENTIFICATION</scope>
    <source>
        <strain evidence="2">USDA</strain>
    </source>
</reference>
<evidence type="ECO:0000313" key="2">
    <source>
        <dbReference type="EnsemblMetazoa" id="PHUM011760-PA"/>
    </source>
</evidence>
<dbReference type="KEGG" id="phu:Phum_PHUM011760"/>
<dbReference type="EnsemblMetazoa" id="PHUM011760-RA">
    <property type="protein sequence ID" value="PHUM011760-PA"/>
    <property type="gene ID" value="PHUM011760"/>
</dbReference>
<dbReference type="CTD" id="8233726"/>
<gene>
    <name evidence="2" type="primary">8233726</name>
    <name evidence="1" type="ORF">Phum_PHUM011760</name>
</gene>
<sequence length="132" mass="14282">MATDLLQAQINKTGELLTQSVQDAEKLAVNAAEEAKHEAIDAFDAEVAKVEKVVDTSVNQAATAIDTTIKGADEFLDQKRGEVVDVVNTTKKQTEDSMQDASTQLLGKARGLLNCKTPHHFSIKLANNIIFT</sequence>